<dbReference type="PANTHER" id="PTHR43674:SF2">
    <property type="entry name" value="BETA-UREIDOPROPIONASE"/>
    <property type="match status" value="1"/>
</dbReference>
<dbReference type="OrthoDB" id="9803818at2"/>
<name>A0A1G7R3U4_CHIFI</name>
<dbReference type="PANTHER" id="PTHR43674">
    <property type="entry name" value="NITRILASE C965.09-RELATED"/>
    <property type="match status" value="1"/>
</dbReference>
<dbReference type="RefSeq" id="WP_089832738.1">
    <property type="nucleotide sequence ID" value="NZ_FNBN01000003.1"/>
</dbReference>
<dbReference type="InterPro" id="IPR050345">
    <property type="entry name" value="Aliph_Amidase/BUP"/>
</dbReference>
<dbReference type="AlphaFoldDB" id="A0A1G7R3U4"/>
<dbReference type="GO" id="GO:0050126">
    <property type="term" value="F:N-carbamoylputrescine amidase activity"/>
    <property type="evidence" value="ECO:0007669"/>
    <property type="project" value="TreeGrafter"/>
</dbReference>
<feature type="domain" description="CN hydrolase" evidence="2">
    <location>
        <begin position="1"/>
        <end position="234"/>
    </location>
</feature>
<gene>
    <name evidence="3" type="ORF">SAMN04488121_103304</name>
</gene>
<evidence type="ECO:0000313" key="3">
    <source>
        <dbReference type="EMBL" id="SDG05415.1"/>
    </source>
</evidence>
<proteinExistence type="predicted"/>
<organism evidence="3 4">
    <name type="scientific">Chitinophaga filiformis</name>
    <name type="common">Myxococcus filiformis</name>
    <name type="synonym">Flexibacter filiformis</name>
    <dbReference type="NCBI Taxonomy" id="104663"/>
    <lineage>
        <taxon>Bacteria</taxon>
        <taxon>Pseudomonadati</taxon>
        <taxon>Bacteroidota</taxon>
        <taxon>Chitinophagia</taxon>
        <taxon>Chitinophagales</taxon>
        <taxon>Chitinophagaceae</taxon>
        <taxon>Chitinophaga</taxon>
    </lineage>
</organism>
<dbReference type="PROSITE" id="PS50263">
    <property type="entry name" value="CN_HYDROLASE"/>
    <property type="match status" value="1"/>
</dbReference>
<evidence type="ECO:0000256" key="1">
    <source>
        <dbReference type="ARBA" id="ARBA00022801"/>
    </source>
</evidence>
<dbReference type="GO" id="GO:0033388">
    <property type="term" value="P:putrescine biosynthetic process from arginine"/>
    <property type="evidence" value="ECO:0007669"/>
    <property type="project" value="TreeGrafter"/>
</dbReference>
<dbReference type="SUPFAM" id="SSF56317">
    <property type="entry name" value="Carbon-nitrogen hydrolase"/>
    <property type="match status" value="1"/>
</dbReference>
<reference evidence="3 4" key="1">
    <citation type="submission" date="2016-10" db="EMBL/GenBank/DDBJ databases">
        <authorList>
            <person name="de Groot N.N."/>
        </authorList>
    </citation>
    <scope>NUCLEOTIDE SEQUENCE [LARGE SCALE GENOMIC DNA]</scope>
    <source>
        <strain evidence="3 4">DSM 527</strain>
    </source>
</reference>
<dbReference type="CDD" id="cd07197">
    <property type="entry name" value="nitrilase"/>
    <property type="match status" value="1"/>
</dbReference>
<keyword evidence="1 3" id="KW-0378">Hydrolase</keyword>
<dbReference type="InterPro" id="IPR036526">
    <property type="entry name" value="C-N_Hydrolase_sf"/>
</dbReference>
<dbReference type="InterPro" id="IPR003010">
    <property type="entry name" value="C-N_Hydrolase"/>
</dbReference>
<protein>
    <submittedName>
        <fullName evidence="3">Predicted amidohydrolase</fullName>
    </submittedName>
</protein>
<dbReference type="EMBL" id="FNBN01000003">
    <property type="protein sequence ID" value="SDG05415.1"/>
    <property type="molecule type" value="Genomic_DNA"/>
</dbReference>
<dbReference type="Pfam" id="PF00795">
    <property type="entry name" value="CN_hydrolase"/>
    <property type="match status" value="1"/>
</dbReference>
<sequence length="242" mass="25790">MKICVAQAKAVKGDIRSNIENHKKIIDLAISHGADTIIFPELSITGYEPTLAKDLAICIDDECLSDFQHISDARNVTIGVGAPLKADTGITISMVLFQPGEERNVYTKKYLHADEDPYFVSGQSTVSLLGEESDVALAICYELSIPAHVEDAYKSGAAVYIASAVKSTGGIDKAIARLSEIGEQYEMTVLLANAVGESDGFECAGKSGIWDNTGVLVNQLDATSEGILVFDTKTRSVIAATV</sequence>
<dbReference type="Gene3D" id="3.60.110.10">
    <property type="entry name" value="Carbon-nitrogen hydrolase"/>
    <property type="match status" value="1"/>
</dbReference>
<accession>A0A1G7R3U4</accession>
<evidence type="ECO:0000259" key="2">
    <source>
        <dbReference type="PROSITE" id="PS50263"/>
    </source>
</evidence>
<evidence type="ECO:0000313" key="4">
    <source>
        <dbReference type="Proteomes" id="UP000199045"/>
    </source>
</evidence>
<dbReference type="Proteomes" id="UP000199045">
    <property type="component" value="Unassembled WGS sequence"/>
</dbReference>
<dbReference type="STRING" id="104663.SAMN04488121_103304"/>